<reference evidence="1" key="1">
    <citation type="journal article" date="2019" name="BMC Genomics">
        <title>A new reference genome for Sorghum bicolor reveals high levels of sequence similarity between sweet and grain genotypes: implications for the genetics of sugar metabolism.</title>
        <authorList>
            <person name="Cooper E.A."/>
            <person name="Brenton Z.W."/>
            <person name="Flinn B.S."/>
            <person name="Jenkins J."/>
            <person name="Shu S."/>
            <person name="Flowers D."/>
            <person name="Luo F."/>
            <person name="Wang Y."/>
            <person name="Xia P."/>
            <person name="Barry K."/>
            <person name="Daum C."/>
            <person name="Lipzen A."/>
            <person name="Yoshinaga Y."/>
            <person name="Schmutz J."/>
            <person name="Saski C."/>
            <person name="Vermerris W."/>
            <person name="Kresovich S."/>
        </authorList>
    </citation>
    <scope>NUCLEOTIDE SEQUENCE</scope>
</reference>
<dbReference type="Proteomes" id="UP000807115">
    <property type="component" value="Chromosome 9"/>
</dbReference>
<organism evidence="1 2">
    <name type="scientific">Sorghum bicolor</name>
    <name type="common">Sorghum</name>
    <name type="synonym">Sorghum vulgare</name>
    <dbReference type="NCBI Taxonomy" id="4558"/>
    <lineage>
        <taxon>Eukaryota</taxon>
        <taxon>Viridiplantae</taxon>
        <taxon>Streptophyta</taxon>
        <taxon>Embryophyta</taxon>
        <taxon>Tracheophyta</taxon>
        <taxon>Spermatophyta</taxon>
        <taxon>Magnoliopsida</taxon>
        <taxon>Liliopsida</taxon>
        <taxon>Poales</taxon>
        <taxon>Poaceae</taxon>
        <taxon>PACMAD clade</taxon>
        <taxon>Panicoideae</taxon>
        <taxon>Andropogonodae</taxon>
        <taxon>Andropogoneae</taxon>
        <taxon>Sorghinae</taxon>
        <taxon>Sorghum</taxon>
    </lineage>
</organism>
<proteinExistence type="predicted"/>
<dbReference type="AlphaFoldDB" id="A0A921QB24"/>
<protein>
    <submittedName>
        <fullName evidence="1">Uncharacterized protein</fullName>
    </submittedName>
</protein>
<evidence type="ECO:0000313" key="1">
    <source>
        <dbReference type="EMBL" id="KAG0518642.1"/>
    </source>
</evidence>
<comment type="caution">
    <text evidence="1">The sequence shown here is derived from an EMBL/GenBank/DDBJ whole genome shotgun (WGS) entry which is preliminary data.</text>
</comment>
<reference evidence="1" key="2">
    <citation type="submission" date="2020-10" db="EMBL/GenBank/DDBJ databases">
        <authorList>
            <person name="Cooper E.A."/>
            <person name="Brenton Z.W."/>
            <person name="Flinn B.S."/>
            <person name="Jenkins J."/>
            <person name="Shu S."/>
            <person name="Flowers D."/>
            <person name="Luo F."/>
            <person name="Wang Y."/>
            <person name="Xia P."/>
            <person name="Barry K."/>
            <person name="Daum C."/>
            <person name="Lipzen A."/>
            <person name="Yoshinaga Y."/>
            <person name="Schmutz J."/>
            <person name="Saski C."/>
            <person name="Vermerris W."/>
            <person name="Kresovich S."/>
        </authorList>
    </citation>
    <scope>NUCLEOTIDE SEQUENCE</scope>
</reference>
<sequence length="128" mass="14719">MREQDNRQLAKVNQLLGSDLQMREQDNRQLAKVNQLLGRSCLLPWLAILVLNNFLLDKLDQGSMLRVSARSMGTLAYIHLFLQSLQKQANKEKGKKSVSYLIERQSSCHCVQKKQSLQKEVLIGRVVR</sequence>
<name>A0A921QB24_SORBI</name>
<gene>
    <name evidence="1" type="ORF">BDA96_09G193600</name>
</gene>
<dbReference type="EMBL" id="CM027688">
    <property type="protein sequence ID" value="KAG0518642.1"/>
    <property type="molecule type" value="Genomic_DNA"/>
</dbReference>
<evidence type="ECO:0000313" key="2">
    <source>
        <dbReference type="Proteomes" id="UP000807115"/>
    </source>
</evidence>
<accession>A0A921QB24</accession>